<dbReference type="AlphaFoldDB" id="U4L005"/>
<keyword evidence="13" id="KW-1185">Reference proteome</keyword>
<dbReference type="Proteomes" id="UP000018144">
    <property type="component" value="Unassembled WGS sequence"/>
</dbReference>
<keyword evidence="6 12" id="KW-0418">Kinase</keyword>
<keyword evidence="4" id="KW-0808">Transferase</keyword>
<name>U4L005_PYROM</name>
<dbReference type="EC" id="2.7.11.22" evidence="2"/>
<dbReference type="PANTHER" id="PTHR24056:SF107">
    <property type="entry name" value="CYCLIN-DEPENDENT KINASE 11A-RELATED"/>
    <property type="match status" value="1"/>
</dbReference>
<reference evidence="12 13" key="1">
    <citation type="journal article" date="2013" name="PLoS Genet.">
        <title>The genome and development-dependent transcriptomes of Pyronema confluens: a window into fungal evolution.</title>
        <authorList>
            <person name="Traeger S."/>
            <person name="Altegoer F."/>
            <person name="Freitag M."/>
            <person name="Gabaldon T."/>
            <person name="Kempken F."/>
            <person name="Kumar A."/>
            <person name="Marcet-Houben M."/>
            <person name="Poggeler S."/>
            <person name="Stajich J.E."/>
            <person name="Nowrousian M."/>
        </authorList>
    </citation>
    <scope>NUCLEOTIDE SEQUENCE [LARGE SCALE GENOMIC DNA]</scope>
    <source>
        <strain evidence="13">CBS 100304</strain>
        <tissue evidence="12">Vegetative mycelium</tissue>
    </source>
</reference>
<evidence type="ECO:0000259" key="11">
    <source>
        <dbReference type="PROSITE" id="PS50011"/>
    </source>
</evidence>
<evidence type="ECO:0000256" key="6">
    <source>
        <dbReference type="ARBA" id="ARBA00022777"/>
    </source>
</evidence>
<dbReference type="GO" id="GO:0004693">
    <property type="term" value="F:cyclin-dependent protein serine/threonine kinase activity"/>
    <property type="evidence" value="ECO:0007669"/>
    <property type="project" value="UniProtKB-EC"/>
</dbReference>
<keyword evidence="5" id="KW-0547">Nucleotide-binding</keyword>
<evidence type="ECO:0000256" key="9">
    <source>
        <dbReference type="ARBA" id="ARBA00048367"/>
    </source>
</evidence>
<dbReference type="CDD" id="cd07843">
    <property type="entry name" value="STKc_CDC2L1"/>
    <property type="match status" value="1"/>
</dbReference>
<evidence type="ECO:0000313" key="13">
    <source>
        <dbReference type="Proteomes" id="UP000018144"/>
    </source>
</evidence>
<dbReference type="PROSITE" id="PS50011">
    <property type="entry name" value="PROTEIN_KINASE_DOM"/>
    <property type="match status" value="1"/>
</dbReference>
<comment type="catalytic activity">
    <reaction evidence="9">
        <text>L-seryl-[protein] + ATP = O-phospho-L-seryl-[protein] + ADP + H(+)</text>
        <dbReference type="Rhea" id="RHEA:17989"/>
        <dbReference type="Rhea" id="RHEA-COMP:9863"/>
        <dbReference type="Rhea" id="RHEA-COMP:11604"/>
        <dbReference type="ChEBI" id="CHEBI:15378"/>
        <dbReference type="ChEBI" id="CHEBI:29999"/>
        <dbReference type="ChEBI" id="CHEBI:30616"/>
        <dbReference type="ChEBI" id="CHEBI:83421"/>
        <dbReference type="ChEBI" id="CHEBI:456216"/>
        <dbReference type="EC" id="2.7.11.22"/>
    </reaction>
</comment>
<dbReference type="InterPro" id="IPR045267">
    <property type="entry name" value="CDK11/PITSLRE_STKc"/>
</dbReference>
<dbReference type="STRING" id="1076935.U4L005"/>
<dbReference type="OrthoDB" id="1732493at2759"/>
<evidence type="ECO:0000256" key="8">
    <source>
        <dbReference type="ARBA" id="ARBA00047811"/>
    </source>
</evidence>
<feature type="region of interest" description="Disordered" evidence="10">
    <location>
        <begin position="20"/>
        <end position="71"/>
    </location>
</feature>
<feature type="domain" description="Protein kinase" evidence="11">
    <location>
        <begin position="96"/>
        <end position="384"/>
    </location>
</feature>
<evidence type="ECO:0000256" key="1">
    <source>
        <dbReference type="ARBA" id="ARBA00006485"/>
    </source>
</evidence>
<dbReference type="eggNOG" id="KOG0663">
    <property type="taxonomic scope" value="Eukaryota"/>
</dbReference>
<feature type="region of interest" description="Disordered" evidence="10">
    <location>
        <begin position="394"/>
        <end position="423"/>
    </location>
</feature>
<dbReference type="Gene3D" id="1.10.510.10">
    <property type="entry name" value="Transferase(Phosphotransferase) domain 1"/>
    <property type="match status" value="1"/>
</dbReference>
<evidence type="ECO:0000256" key="5">
    <source>
        <dbReference type="ARBA" id="ARBA00022741"/>
    </source>
</evidence>
<comment type="catalytic activity">
    <reaction evidence="8">
        <text>L-threonyl-[protein] + ATP = O-phospho-L-threonyl-[protein] + ADP + H(+)</text>
        <dbReference type="Rhea" id="RHEA:46608"/>
        <dbReference type="Rhea" id="RHEA-COMP:11060"/>
        <dbReference type="Rhea" id="RHEA-COMP:11605"/>
        <dbReference type="ChEBI" id="CHEBI:15378"/>
        <dbReference type="ChEBI" id="CHEBI:30013"/>
        <dbReference type="ChEBI" id="CHEBI:30616"/>
        <dbReference type="ChEBI" id="CHEBI:61977"/>
        <dbReference type="ChEBI" id="CHEBI:456216"/>
        <dbReference type="EC" id="2.7.11.22"/>
    </reaction>
</comment>
<dbReference type="GO" id="GO:0005524">
    <property type="term" value="F:ATP binding"/>
    <property type="evidence" value="ECO:0007669"/>
    <property type="project" value="UniProtKB-KW"/>
</dbReference>
<evidence type="ECO:0000256" key="10">
    <source>
        <dbReference type="SAM" id="MobiDB-lite"/>
    </source>
</evidence>
<dbReference type="PROSITE" id="PS00108">
    <property type="entry name" value="PROTEIN_KINASE_ST"/>
    <property type="match status" value="1"/>
</dbReference>
<dbReference type="Pfam" id="PF00069">
    <property type="entry name" value="Pkinase"/>
    <property type="match status" value="1"/>
</dbReference>
<evidence type="ECO:0000256" key="7">
    <source>
        <dbReference type="ARBA" id="ARBA00022840"/>
    </source>
</evidence>
<dbReference type="InterPro" id="IPR008271">
    <property type="entry name" value="Ser/Thr_kinase_AS"/>
</dbReference>
<dbReference type="GO" id="GO:0005634">
    <property type="term" value="C:nucleus"/>
    <property type="evidence" value="ECO:0007669"/>
    <property type="project" value="TreeGrafter"/>
</dbReference>
<dbReference type="Gene3D" id="3.30.200.20">
    <property type="entry name" value="Phosphorylase Kinase, domain 1"/>
    <property type="match status" value="1"/>
</dbReference>
<evidence type="ECO:0000313" key="12">
    <source>
        <dbReference type="EMBL" id="CCX07829.1"/>
    </source>
</evidence>
<proteinExistence type="inferred from homology"/>
<dbReference type="FunFam" id="3.30.200.20:FF:000054">
    <property type="entry name" value="Cyclin-dependent kinase 11B"/>
    <property type="match status" value="1"/>
</dbReference>
<dbReference type="InterPro" id="IPR050108">
    <property type="entry name" value="CDK"/>
</dbReference>
<dbReference type="PANTHER" id="PTHR24056">
    <property type="entry name" value="CELL DIVISION PROTEIN KINASE"/>
    <property type="match status" value="1"/>
</dbReference>
<keyword evidence="7" id="KW-0067">ATP-binding</keyword>
<organism evidence="12 13">
    <name type="scientific">Pyronema omphalodes (strain CBS 100304)</name>
    <name type="common">Pyronema confluens</name>
    <dbReference type="NCBI Taxonomy" id="1076935"/>
    <lineage>
        <taxon>Eukaryota</taxon>
        <taxon>Fungi</taxon>
        <taxon>Dikarya</taxon>
        <taxon>Ascomycota</taxon>
        <taxon>Pezizomycotina</taxon>
        <taxon>Pezizomycetes</taxon>
        <taxon>Pezizales</taxon>
        <taxon>Pyronemataceae</taxon>
        <taxon>Pyronema</taxon>
    </lineage>
</organism>
<sequence>MSSRWNDTAEDLAEAARLKAEKAAKRAAKAAQKAREEAATAEQKAAEEAAANAPPSKRQKTENYTQDDGELGTKEVRLMRFDGAEIGCCRHVEETYERLNHIEEGSYGIVSRAKDMHTGEIVALKRLKLERETDGFPITSLREVTTLMAARSHVNVVKLREVVMGDSLKDVYIVMDFIEHDLKTLLDSLPEPFLLSETKTLLLQLLSATDFLHDHWILHRDLKTSNLLLNNRGQLKLADFGLARYTSDPPPQLTQLVVTLWYRAPELLLGATTYGPEIDLWSVGCIFGELLTRTPLLQGKNEIDQLTKIFELLGVPTEETWPGFRRLPNSKSLTFPKSSATTGSLLRTKFPLLTKAGVELLAALLCYDPKTRISAEDALRHIFFKEEPRPKREEMLPTFPSKAGQEKRRRAFSPGAPVRGDAPKLEGVMEGVFGGEEEEVGAGFSLRMGR</sequence>
<comment type="similarity">
    <text evidence="1">Belongs to the protein kinase superfamily. CMGC Ser/Thr protein kinase family. CDC2/CDKX subfamily.</text>
</comment>
<evidence type="ECO:0000256" key="3">
    <source>
        <dbReference type="ARBA" id="ARBA00022527"/>
    </source>
</evidence>
<gene>
    <name evidence="12" type="ORF">PCON_07418</name>
</gene>
<accession>U4L005</accession>
<keyword evidence="3" id="KW-0723">Serine/threonine-protein kinase</keyword>
<dbReference type="GO" id="GO:0007346">
    <property type="term" value="P:regulation of mitotic cell cycle"/>
    <property type="evidence" value="ECO:0007669"/>
    <property type="project" value="TreeGrafter"/>
</dbReference>
<dbReference type="SMART" id="SM00220">
    <property type="entry name" value="S_TKc"/>
    <property type="match status" value="1"/>
</dbReference>
<dbReference type="InterPro" id="IPR000719">
    <property type="entry name" value="Prot_kinase_dom"/>
</dbReference>
<evidence type="ECO:0000256" key="4">
    <source>
        <dbReference type="ARBA" id="ARBA00022679"/>
    </source>
</evidence>
<dbReference type="FunFam" id="1.10.510.10:FF:000211">
    <property type="entry name" value="Cyclin-dependent kinase G-2"/>
    <property type="match status" value="1"/>
</dbReference>
<protein>
    <recommendedName>
        <fullName evidence="2">cyclin-dependent kinase</fullName>
        <ecNumber evidence="2">2.7.11.22</ecNumber>
    </recommendedName>
</protein>
<dbReference type="OMA" id="WVARATN"/>
<evidence type="ECO:0000256" key="2">
    <source>
        <dbReference type="ARBA" id="ARBA00012425"/>
    </source>
</evidence>
<dbReference type="InterPro" id="IPR011009">
    <property type="entry name" value="Kinase-like_dom_sf"/>
</dbReference>
<feature type="compositionally biased region" description="Low complexity" evidence="10">
    <location>
        <begin position="40"/>
        <end position="53"/>
    </location>
</feature>
<dbReference type="SUPFAM" id="SSF56112">
    <property type="entry name" value="Protein kinase-like (PK-like)"/>
    <property type="match status" value="1"/>
</dbReference>
<dbReference type="EMBL" id="HF935378">
    <property type="protein sequence ID" value="CCX07829.1"/>
    <property type="molecule type" value="Genomic_DNA"/>
</dbReference>